<dbReference type="InterPro" id="IPR019734">
    <property type="entry name" value="TPR_rpt"/>
</dbReference>
<dbReference type="Gene3D" id="1.25.40.10">
    <property type="entry name" value="Tetratricopeptide repeat domain"/>
    <property type="match status" value="1"/>
</dbReference>
<proteinExistence type="predicted"/>
<dbReference type="SUPFAM" id="SSF48452">
    <property type="entry name" value="TPR-like"/>
    <property type="match status" value="1"/>
</dbReference>
<reference evidence="2" key="2">
    <citation type="journal article" date="2022" name="Microbiol. Resour. Announc.">
        <title>Metagenome Sequencing to Explore Phylogenomics of Terrestrial Cyanobacteria.</title>
        <authorList>
            <person name="Ward R.D."/>
            <person name="Stajich J.E."/>
            <person name="Johansen J.R."/>
            <person name="Huntemann M."/>
            <person name="Clum A."/>
            <person name="Foster B."/>
            <person name="Foster B."/>
            <person name="Roux S."/>
            <person name="Palaniappan K."/>
            <person name="Varghese N."/>
            <person name="Mukherjee S."/>
            <person name="Reddy T.B.K."/>
            <person name="Daum C."/>
            <person name="Copeland A."/>
            <person name="Chen I.A."/>
            <person name="Ivanova N.N."/>
            <person name="Kyrpides N.C."/>
            <person name="Shapiro N."/>
            <person name="Eloe-Fadrosh E.A."/>
            <person name="Pietrasiak N."/>
        </authorList>
    </citation>
    <scope>NUCLEOTIDE SEQUENCE</scope>
    <source>
        <strain evidence="2">GSE-TBD4-15B</strain>
    </source>
</reference>
<accession>A0A951U6D0</accession>
<dbReference type="Proteomes" id="UP000707356">
    <property type="component" value="Unassembled WGS sequence"/>
</dbReference>
<dbReference type="InterPro" id="IPR011990">
    <property type="entry name" value="TPR-like_helical_dom_sf"/>
</dbReference>
<reference evidence="2" key="1">
    <citation type="submission" date="2021-05" db="EMBL/GenBank/DDBJ databases">
        <authorList>
            <person name="Pietrasiak N."/>
            <person name="Ward R."/>
            <person name="Stajich J.E."/>
            <person name="Kurbessoian T."/>
        </authorList>
    </citation>
    <scope>NUCLEOTIDE SEQUENCE</scope>
    <source>
        <strain evidence="2">GSE-TBD4-15B</strain>
    </source>
</reference>
<comment type="caution">
    <text evidence="2">The sequence shown here is derived from an EMBL/GenBank/DDBJ whole genome shotgun (WGS) entry which is preliminary data.</text>
</comment>
<sequence>MAEKSTTETVEALFDQGLERYRAGESAASLLPTFKEVCERMPKSSSAWTCLAWLYLLDSKPTQAQKAAQKAVKINPQDPQARINLAIAMLETAQKGLREHVEISSQLVMAVPELKQEVEQNFEDGLSRRPDWKSLIRVKDWIFGD</sequence>
<evidence type="ECO:0000313" key="3">
    <source>
        <dbReference type="Proteomes" id="UP000707356"/>
    </source>
</evidence>
<dbReference type="EMBL" id="JAHHHV010000076">
    <property type="protein sequence ID" value="MBW4467401.1"/>
    <property type="molecule type" value="Genomic_DNA"/>
</dbReference>
<gene>
    <name evidence="2" type="ORF">KME07_18400</name>
</gene>
<dbReference type="PROSITE" id="PS50005">
    <property type="entry name" value="TPR"/>
    <property type="match status" value="1"/>
</dbReference>
<evidence type="ECO:0008006" key="4">
    <source>
        <dbReference type="Google" id="ProtNLM"/>
    </source>
</evidence>
<protein>
    <recommendedName>
        <fullName evidence="4">Tetratricopeptide repeat protein</fullName>
    </recommendedName>
</protein>
<name>A0A951U6D0_9CYAN</name>
<organism evidence="2 3">
    <name type="scientific">Pegethrix bostrychoides GSE-TBD4-15B</name>
    <dbReference type="NCBI Taxonomy" id="2839662"/>
    <lineage>
        <taxon>Bacteria</taxon>
        <taxon>Bacillati</taxon>
        <taxon>Cyanobacteriota</taxon>
        <taxon>Cyanophyceae</taxon>
        <taxon>Oculatellales</taxon>
        <taxon>Oculatellaceae</taxon>
        <taxon>Pegethrix</taxon>
    </lineage>
</organism>
<feature type="repeat" description="TPR" evidence="1">
    <location>
        <begin position="45"/>
        <end position="78"/>
    </location>
</feature>
<evidence type="ECO:0000256" key="1">
    <source>
        <dbReference type="PROSITE-ProRule" id="PRU00339"/>
    </source>
</evidence>
<keyword evidence="1" id="KW-0802">TPR repeat</keyword>
<evidence type="ECO:0000313" key="2">
    <source>
        <dbReference type="EMBL" id="MBW4467401.1"/>
    </source>
</evidence>
<dbReference type="AlphaFoldDB" id="A0A951U6D0"/>